<dbReference type="InterPro" id="IPR010730">
    <property type="entry name" value="HET"/>
</dbReference>
<reference evidence="3" key="2">
    <citation type="submission" date="2015-01" db="EMBL/GenBank/DDBJ databases">
        <title>Evolutionary Origins and Diversification of the Mycorrhizal Mutualists.</title>
        <authorList>
            <consortium name="DOE Joint Genome Institute"/>
            <consortium name="Mycorrhizal Genomics Consortium"/>
            <person name="Kohler A."/>
            <person name="Kuo A."/>
            <person name="Nagy L.G."/>
            <person name="Floudas D."/>
            <person name="Copeland A."/>
            <person name="Barry K.W."/>
            <person name="Cichocki N."/>
            <person name="Veneault-Fourrey C."/>
            <person name="LaButti K."/>
            <person name="Lindquist E.A."/>
            <person name="Lipzen A."/>
            <person name="Lundell T."/>
            <person name="Morin E."/>
            <person name="Murat C."/>
            <person name="Riley R."/>
            <person name="Ohm R."/>
            <person name="Sun H."/>
            <person name="Tunlid A."/>
            <person name="Henrissat B."/>
            <person name="Grigoriev I.V."/>
            <person name="Hibbett D.S."/>
            <person name="Martin F."/>
        </authorList>
    </citation>
    <scope>NUCLEOTIDE SEQUENCE [LARGE SCALE GENOMIC DNA]</scope>
    <source>
        <strain evidence="3">441</strain>
    </source>
</reference>
<evidence type="ECO:0000313" key="3">
    <source>
        <dbReference type="Proteomes" id="UP000054018"/>
    </source>
</evidence>
<organism evidence="2 3">
    <name type="scientific">Pisolithus microcarpus 441</name>
    <dbReference type="NCBI Taxonomy" id="765257"/>
    <lineage>
        <taxon>Eukaryota</taxon>
        <taxon>Fungi</taxon>
        <taxon>Dikarya</taxon>
        <taxon>Basidiomycota</taxon>
        <taxon>Agaricomycotina</taxon>
        <taxon>Agaricomycetes</taxon>
        <taxon>Agaricomycetidae</taxon>
        <taxon>Boletales</taxon>
        <taxon>Sclerodermatineae</taxon>
        <taxon>Pisolithaceae</taxon>
        <taxon>Pisolithus</taxon>
    </lineage>
</organism>
<dbReference type="STRING" id="765257.A0A0C9Y927"/>
<reference evidence="2 3" key="1">
    <citation type="submission" date="2014-04" db="EMBL/GenBank/DDBJ databases">
        <authorList>
            <consortium name="DOE Joint Genome Institute"/>
            <person name="Kuo A."/>
            <person name="Kohler A."/>
            <person name="Costa M.D."/>
            <person name="Nagy L.G."/>
            <person name="Floudas D."/>
            <person name="Copeland A."/>
            <person name="Barry K.W."/>
            <person name="Cichocki N."/>
            <person name="Veneault-Fourrey C."/>
            <person name="LaButti K."/>
            <person name="Lindquist E.A."/>
            <person name="Lipzen A."/>
            <person name="Lundell T."/>
            <person name="Morin E."/>
            <person name="Murat C."/>
            <person name="Sun H."/>
            <person name="Tunlid A."/>
            <person name="Henrissat B."/>
            <person name="Grigoriev I.V."/>
            <person name="Hibbett D.S."/>
            <person name="Martin F."/>
            <person name="Nordberg H.P."/>
            <person name="Cantor M.N."/>
            <person name="Hua S.X."/>
        </authorList>
    </citation>
    <scope>NUCLEOTIDE SEQUENCE [LARGE SCALE GENOMIC DNA]</scope>
    <source>
        <strain evidence="2 3">441</strain>
    </source>
</reference>
<dbReference type="OrthoDB" id="2641668at2759"/>
<evidence type="ECO:0000313" key="2">
    <source>
        <dbReference type="EMBL" id="KIK21200.1"/>
    </source>
</evidence>
<feature type="domain" description="Heterokaryon incompatibility" evidence="1">
    <location>
        <begin position="95"/>
        <end position="184"/>
    </location>
</feature>
<sequence>MLHVIEQSNDPAIRKLRKNYISPSETTAVIDHIIRGVLESSPLILINTTTGCLCDGPERIRTFKADPMFKELVSSMTTEWDNEQILRVVTGFFGYVMFSHAWQGHEPLFQDVSAVKSVWNLPITPLNEKLQNFCKETRRLGHNWAWSDTCCIDKTTSAILNQSLTSMYKWYADSAATLVFLAGIAHPSQPGDLTRSFWMTRAWTLQELLAPKVMFFYDSDWKPYLGNIGVNHKESPEIMQELADAIKIPRGTIVTFSPDDLGVCEKLRLASTRNATVKEDVAYSLIGIFKSDIRPHYGEGADALGHLLEEVVARFGEVTVLAWSGKSSSYNSCLPASISVYNQTPYYPPSLEGEEMETCIAELRGKLPHLDALGIYSQINVLPPARFATRRLHLPCVVFPVRRLGIQETRRGNEKLYRARVSGLGRVEFTTADDLSLHRPQKFVFAHPWIRHIRGPSDEVVLGGDPGVDIDLDSDSGFDAGSDDVVIHSPLHDVSAPRVDEYTRALQMIARLGQPFSALLLVQQPNGEYKRVATENEIVVSGLGTDIMRSKTIQAKVLEIL</sequence>
<accession>A0A0C9Y927</accession>
<dbReference type="EMBL" id="KN833754">
    <property type="protein sequence ID" value="KIK21200.1"/>
    <property type="molecule type" value="Genomic_DNA"/>
</dbReference>
<keyword evidence="3" id="KW-1185">Reference proteome</keyword>
<dbReference type="PANTHER" id="PTHR10622:SF10">
    <property type="entry name" value="HET DOMAIN-CONTAINING PROTEIN"/>
    <property type="match status" value="1"/>
</dbReference>
<dbReference type="AlphaFoldDB" id="A0A0C9Y927"/>
<protein>
    <recommendedName>
        <fullName evidence="1">Heterokaryon incompatibility domain-containing protein</fullName>
    </recommendedName>
</protein>
<gene>
    <name evidence="2" type="ORF">PISMIDRAFT_562739</name>
</gene>
<dbReference type="Proteomes" id="UP000054018">
    <property type="component" value="Unassembled WGS sequence"/>
</dbReference>
<proteinExistence type="predicted"/>
<dbReference type="HOGENOM" id="CLU_000288_138_6_1"/>
<dbReference type="Pfam" id="PF06985">
    <property type="entry name" value="HET"/>
    <property type="match status" value="1"/>
</dbReference>
<evidence type="ECO:0000259" key="1">
    <source>
        <dbReference type="Pfam" id="PF06985"/>
    </source>
</evidence>
<dbReference type="PANTHER" id="PTHR10622">
    <property type="entry name" value="HET DOMAIN-CONTAINING PROTEIN"/>
    <property type="match status" value="1"/>
</dbReference>
<name>A0A0C9Y927_9AGAM</name>